<protein>
    <recommendedName>
        <fullName evidence="2">hydroxyacylglutathione hydrolase</fullName>
        <ecNumber evidence="2">3.1.2.6</ecNumber>
    </recommendedName>
    <alternativeName>
        <fullName evidence="6">Glyoxalase II</fullName>
    </alternativeName>
</protein>
<keyword evidence="4 8" id="KW-0378">Hydrolase</keyword>
<evidence type="ECO:0000313" key="9">
    <source>
        <dbReference type="Proteomes" id="UP000014216"/>
    </source>
</evidence>
<dbReference type="EMBL" id="APJX01000005">
    <property type="protein sequence ID" value="EMS79089.1"/>
    <property type="molecule type" value="Genomic_DNA"/>
</dbReference>
<dbReference type="GO" id="GO:0046872">
    <property type="term" value="F:metal ion binding"/>
    <property type="evidence" value="ECO:0007669"/>
    <property type="project" value="UniProtKB-KW"/>
</dbReference>
<dbReference type="OrthoDB" id="9802248at2"/>
<dbReference type="InterPro" id="IPR050110">
    <property type="entry name" value="Glyoxalase_II_hydrolase"/>
</dbReference>
<dbReference type="RefSeq" id="WP_006966181.1">
    <property type="nucleotide sequence ID" value="NZ_APJX01000005.1"/>
</dbReference>
<evidence type="ECO:0000256" key="3">
    <source>
        <dbReference type="ARBA" id="ARBA00022723"/>
    </source>
</evidence>
<gene>
    <name evidence="8" type="primary">gloB</name>
    <name evidence="8" type="ORF">Dpo_5c00110</name>
</gene>
<organism evidence="8 9">
    <name type="scientific">Desulfotignum phosphitoxidans DSM 13687</name>
    <dbReference type="NCBI Taxonomy" id="1286635"/>
    <lineage>
        <taxon>Bacteria</taxon>
        <taxon>Pseudomonadati</taxon>
        <taxon>Thermodesulfobacteriota</taxon>
        <taxon>Desulfobacteria</taxon>
        <taxon>Desulfobacterales</taxon>
        <taxon>Desulfobacteraceae</taxon>
        <taxon>Desulfotignum</taxon>
    </lineage>
</organism>
<dbReference type="PANTHER" id="PTHR43705:SF1">
    <property type="entry name" value="HYDROXYACYLGLUTATHIONE HYDROLASE GLOB"/>
    <property type="match status" value="1"/>
</dbReference>
<dbReference type="EC" id="3.1.2.6" evidence="2"/>
<reference evidence="8 9" key="1">
    <citation type="journal article" date="2013" name="Genome Announc.">
        <title>Draft Genome Sequence of Desulfotignum phosphitoxidans DSM 13687 Strain FiPS-3.</title>
        <authorList>
            <person name="Poehlein A."/>
            <person name="Daniel R."/>
            <person name="Simeonova D.D."/>
        </authorList>
    </citation>
    <scope>NUCLEOTIDE SEQUENCE [LARGE SCALE GENOMIC DNA]</scope>
    <source>
        <strain evidence="8 9">DSM 13687</strain>
    </source>
</reference>
<keyword evidence="5" id="KW-0862">Zinc</keyword>
<keyword evidence="9" id="KW-1185">Reference proteome</keyword>
<dbReference type="Gene3D" id="3.60.15.10">
    <property type="entry name" value="Ribonuclease Z/Hydroxyacylglutathione hydrolase-like"/>
    <property type="match status" value="1"/>
</dbReference>
<evidence type="ECO:0000256" key="6">
    <source>
        <dbReference type="ARBA" id="ARBA00031044"/>
    </source>
</evidence>
<dbReference type="Pfam" id="PF00753">
    <property type="entry name" value="Lactamase_B"/>
    <property type="match status" value="1"/>
</dbReference>
<dbReference type="GO" id="GO:0004416">
    <property type="term" value="F:hydroxyacylglutathione hydrolase activity"/>
    <property type="evidence" value="ECO:0007669"/>
    <property type="project" value="UniProtKB-EC"/>
</dbReference>
<feature type="domain" description="Metallo-beta-lactamase" evidence="7">
    <location>
        <begin position="11"/>
        <end position="154"/>
    </location>
</feature>
<name>S0G0X1_9BACT</name>
<dbReference type="InterPro" id="IPR001279">
    <property type="entry name" value="Metallo-B-lactamas"/>
</dbReference>
<evidence type="ECO:0000256" key="5">
    <source>
        <dbReference type="ARBA" id="ARBA00022833"/>
    </source>
</evidence>
<proteinExistence type="predicted"/>
<dbReference type="Pfam" id="PF16123">
    <property type="entry name" value="HAGH_C"/>
    <property type="match status" value="1"/>
</dbReference>
<evidence type="ECO:0000256" key="1">
    <source>
        <dbReference type="ARBA" id="ARBA00004963"/>
    </source>
</evidence>
<evidence type="ECO:0000313" key="8">
    <source>
        <dbReference type="EMBL" id="EMS79089.1"/>
    </source>
</evidence>
<keyword evidence="3" id="KW-0479">Metal-binding</keyword>
<accession>S0G0X1</accession>
<evidence type="ECO:0000256" key="4">
    <source>
        <dbReference type="ARBA" id="ARBA00022801"/>
    </source>
</evidence>
<dbReference type="InterPro" id="IPR036866">
    <property type="entry name" value="RibonucZ/Hydroxyglut_hydro"/>
</dbReference>
<dbReference type="AlphaFoldDB" id="S0G0X1"/>
<dbReference type="SMART" id="SM00849">
    <property type="entry name" value="Lactamase_B"/>
    <property type="match status" value="1"/>
</dbReference>
<evidence type="ECO:0000256" key="2">
    <source>
        <dbReference type="ARBA" id="ARBA00011917"/>
    </source>
</evidence>
<comment type="caution">
    <text evidence="8">The sequence shown here is derived from an EMBL/GenBank/DDBJ whole genome shotgun (WGS) entry which is preliminary data.</text>
</comment>
<sequence>MRIEQFRYGADNLGYLIFSGNFAVAIDPGAVDEMTRFAQDRNIRISRVTNTHLHPDHTCGNEQMLEKTDAVFLDCRKFSDNESIFLEDEVLTVITTPGHTRNDVCFAGDDFLVTGDTLFNATVGNCFSKDLDGFYFSLKKVMALPGTTKIFAGHDYVKESVEIAQAIDPDTPDILRYLENYDPDRVFSFLEDELRVNPFLRFNDKTMIQKLEQRRFPCATEIQRFKSLMQAF</sequence>
<dbReference type="SUPFAM" id="SSF56281">
    <property type="entry name" value="Metallo-hydrolase/oxidoreductase"/>
    <property type="match status" value="1"/>
</dbReference>
<evidence type="ECO:0000259" key="7">
    <source>
        <dbReference type="SMART" id="SM00849"/>
    </source>
</evidence>
<comment type="pathway">
    <text evidence="1">Secondary metabolite metabolism; methylglyoxal degradation; (R)-lactate from methylglyoxal: step 2/2.</text>
</comment>
<dbReference type="PANTHER" id="PTHR43705">
    <property type="entry name" value="HYDROXYACYLGLUTATHIONE HYDROLASE"/>
    <property type="match status" value="1"/>
</dbReference>
<dbReference type="Proteomes" id="UP000014216">
    <property type="component" value="Unassembled WGS sequence"/>
</dbReference>
<dbReference type="InterPro" id="IPR032282">
    <property type="entry name" value="HAGH_C"/>
</dbReference>